<dbReference type="AlphaFoldDB" id="A0A917GJJ8"/>
<dbReference type="RefSeq" id="WP_188464252.1">
    <property type="nucleotide sequence ID" value="NZ_BMFQ01000002.1"/>
</dbReference>
<dbReference type="EMBL" id="BMFQ01000002">
    <property type="protein sequence ID" value="GGG48128.1"/>
    <property type="molecule type" value="Genomic_DNA"/>
</dbReference>
<evidence type="ECO:0000313" key="2">
    <source>
        <dbReference type="Proteomes" id="UP000625976"/>
    </source>
</evidence>
<sequence length="148" mass="16407">MNLKEQLLQACYGYVNKRIASYKGEIETIKESIDSNDKSNNEGDDSGSGKLFNDLELNAQYLNDANKMLDTLKMINSKTVNTDVVLGSLVKTTSNNFFMSISMGKIDIEDVTYFGISLNAPIGQLLKNKVVGDAITFNENTFTITEIK</sequence>
<comment type="caution">
    <text evidence="1">The sequence shown here is derived from an EMBL/GenBank/DDBJ whole genome shotgun (WGS) entry which is preliminary data.</text>
</comment>
<reference evidence="1" key="1">
    <citation type="journal article" date="2014" name="Int. J. Syst. Evol. Microbiol.">
        <title>Complete genome sequence of Corynebacterium casei LMG S-19264T (=DSM 44701T), isolated from a smear-ripened cheese.</title>
        <authorList>
            <consortium name="US DOE Joint Genome Institute (JGI-PGF)"/>
            <person name="Walter F."/>
            <person name="Albersmeier A."/>
            <person name="Kalinowski J."/>
            <person name="Ruckert C."/>
        </authorList>
    </citation>
    <scope>NUCLEOTIDE SEQUENCE</scope>
    <source>
        <strain evidence="1">CGMCC 1.12751</strain>
    </source>
</reference>
<organism evidence="1 2">
    <name type="scientific">Bizionia arctica</name>
    <dbReference type="NCBI Taxonomy" id="1495645"/>
    <lineage>
        <taxon>Bacteria</taxon>
        <taxon>Pseudomonadati</taxon>
        <taxon>Bacteroidota</taxon>
        <taxon>Flavobacteriia</taxon>
        <taxon>Flavobacteriales</taxon>
        <taxon>Flavobacteriaceae</taxon>
        <taxon>Bizionia</taxon>
    </lineage>
</organism>
<accession>A0A917GJJ8</accession>
<name>A0A917GJJ8_9FLAO</name>
<evidence type="ECO:0008006" key="3">
    <source>
        <dbReference type="Google" id="ProtNLM"/>
    </source>
</evidence>
<dbReference type="Proteomes" id="UP000625976">
    <property type="component" value="Unassembled WGS sequence"/>
</dbReference>
<reference evidence="1" key="2">
    <citation type="submission" date="2020-09" db="EMBL/GenBank/DDBJ databases">
        <authorList>
            <person name="Sun Q."/>
            <person name="Zhou Y."/>
        </authorList>
    </citation>
    <scope>NUCLEOTIDE SEQUENCE</scope>
    <source>
        <strain evidence="1">CGMCC 1.12751</strain>
    </source>
</reference>
<proteinExistence type="predicted"/>
<keyword evidence="2" id="KW-1185">Reference proteome</keyword>
<gene>
    <name evidence="1" type="ORF">GCM10010976_19390</name>
</gene>
<evidence type="ECO:0000313" key="1">
    <source>
        <dbReference type="EMBL" id="GGG48128.1"/>
    </source>
</evidence>
<protein>
    <recommendedName>
        <fullName evidence="3">Transcription elongation factor</fullName>
    </recommendedName>
</protein>